<dbReference type="AlphaFoldDB" id="A0AAD8N812"/>
<accession>A0AAD8N812</accession>
<dbReference type="InterPro" id="IPR036047">
    <property type="entry name" value="F-box-like_dom_sf"/>
</dbReference>
<evidence type="ECO:0000313" key="3">
    <source>
        <dbReference type="Proteomes" id="UP001237642"/>
    </source>
</evidence>
<reference evidence="2" key="1">
    <citation type="submission" date="2023-02" db="EMBL/GenBank/DDBJ databases">
        <title>Genome of toxic invasive species Heracleum sosnowskyi carries increased number of genes despite the absence of recent whole-genome duplications.</title>
        <authorList>
            <person name="Schelkunov M."/>
            <person name="Shtratnikova V."/>
            <person name="Makarenko M."/>
            <person name="Klepikova A."/>
            <person name="Omelchenko D."/>
            <person name="Novikova G."/>
            <person name="Obukhova E."/>
            <person name="Bogdanov V."/>
            <person name="Penin A."/>
            <person name="Logacheva M."/>
        </authorList>
    </citation>
    <scope>NUCLEOTIDE SEQUENCE</scope>
    <source>
        <strain evidence="2">Hsosn_3</strain>
        <tissue evidence="2">Leaf</tissue>
    </source>
</reference>
<feature type="domain" description="F-box" evidence="1">
    <location>
        <begin position="25"/>
        <end position="65"/>
    </location>
</feature>
<dbReference type="SUPFAM" id="SSF81383">
    <property type="entry name" value="F-box domain"/>
    <property type="match status" value="1"/>
</dbReference>
<evidence type="ECO:0000313" key="2">
    <source>
        <dbReference type="EMBL" id="KAK1399347.1"/>
    </source>
</evidence>
<dbReference type="PANTHER" id="PTHR31672:SF13">
    <property type="entry name" value="F-BOX PROTEIN CPR30-LIKE"/>
    <property type="match status" value="1"/>
</dbReference>
<evidence type="ECO:0000259" key="1">
    <source>
        <dbReference type="SMART" id="SM00256"/>
    </source>
</evidence>
<sequence length="136" mass="15637">MVTCVRRKKLKSSKVYSASADLIGGNEDLIDKILLCLPERSLFRFKSVSKQWNSLISYPRFCLDHTLKNPSSETGQWKDTNITTYEYHLPGKSANGVYMQGAIHLLVSHYYNSDWTCYHFDVEAEKLTKIMLPSSH</sequence>
<gene>
    <name evidence="2" type="ORF">POM88_009210</name>
</gene>
<keyword evidence="3" id="KW-1185">Reference proteome</keyword>
<dbReference type="Proteomes" id="UP001237642">
    <property type="component" value="Unassembled WGS sequence"/>
</dbReference>
<comment type="caution">
    <text evidence="2">The sequence shown here is derived from an EMBL/GenBank/DDBJ whole genome shotgun (WGS) entry which is preliminary data.</text>
</comment>
<dbReference type="SMART" id="SM00256">
    <property type="entry name" value="FBOX"/>
    <property type="match status" value="1"/>
</dbReference>
<name>A0AAD8N812_9APIA</name>
<protein>
    <recommendedName>
        <fullName evidence="1">F-box domain-containing protein</fullName>
    </recommendedName>
</protein>
<dbReference type="CDD" id="cd22157">
    <property type="entry name" value="F-box_AtFBW1-like"/>
    <property type="match status" value="1"/>
</dbReference>
<dbReference type="PANTHER" id="PTHR31672">
    <property type="entry name" value="BNACNNG10540D PROTEIN"/>
    <property type="match status" value="1"/>
</dbReference>
<reference evidence="2" key="2">
    <citation type="submission" date="2023-05" db="EMBL/GenBank/DDBJ databases">
        <authorList>
            <person name="Schelkunov M.I."/>
        </authorList>
    </citation>
    <scope>NUCLEOTIDE SEQUENCE</scope>
    <source>
        <strain evidence="2">Hsosn_3</strain>
        <tissue evidence="2">Leaf</tissue>
    </source>
</reference>
<dbReference type="Pfam" id="PF00646">
    <property type="entry name" value="F-box"/>
    <property type="match status" value="1"/>
</dbReference>
<proteinExistence type="predicted"/>
<organism evidence="2 3">
    <name type="scientific">Heracleum sosnowskyi</name>
    <dbReference type="NCBI Taxonomy" id="360622"/>
    <lineage>
        <taxon>Eukaryota</taxon>
        <taxon>Viridiplantae</taxon>
        <taxon>Streptophyta</taxon>
        <taxon>Embryophyta</taxon>
        <taxon>Tracheophyta</taxon>
        <taxon>Spermatophyta</taxon>
        <taxon>Magnoliopsida</taxon>
        <taxon>eudicotyledons</taxon>
        <taxon>Gunneridae</taxon>
        <taxon>Pentapetalae</taxon>
        <taxon>asterids</taxon>
        <taxon>campanulids</taxon>
        <taxon>Apiales</taxon>
        <taxon>Apiaceae</taxon>
        <taxon>Apioideae</taxon>
        <taxon>apioid superclade</taxon>
        <taxon>Tordylieae</taxon>
        <taxon>Tordyliinae</taxon>
        <taxon>Heracleum</taxon>
    </lineage>
</organism>
<dbReference type="InterPro" id="IPR050796">
    <property type="entry name" value="SCF_F-box_component"/>
</dbReference>
<dbReference type="InterPro" id="IPR001810">
    <property type="entry name" value="F-box_dom"/>
</dbReference>
<dbReference type="EMBL" id="JAUIZM010000002">
    <property type="protein sequence ID" value="KAK1399347.1"/>
    <property type="molecule type" value="Genomic_DNA"/>
</dbReference>